<dbReference type="EMBL" id="MT141562">
    <property type="protein sequence ID" value="QJA43172.1"/>
    <property type="molecule type" value="Genomic_DNA"/>
</dbReference>
<gene>
    <name evidence="1" type="ORF">MM415B00324_0074</name>
</gene>
<proteinExistence type="predicted"/>
<organism evidence="1">
    <name type="scientific">viral metagenome</name>
    <dbReference type="NCBI Taxonomy" id="1070528"/>
    <lineage>
        <taxon>unclassified sequences</taxon>
        <taxon>metagenomes</taxon>
        <taxon>organismal metagenomes</taxon>
    </lineage>
</organism>
<evidence type="ECO:0000313" key="1">
    <source>
        <dbReference type="EMBL" id="QJA43172.1"/>
    </source>
</evidence>
<protein>
    <submittedName>
        <fullName evidence="1">Uncharacterized protein</fullName>
    </submittedName>
</protein>
<reference evidence="1" key="1">
    <citation type="submission" date="2020-03" db="EMBL/GenBank/DDBJ databases">
        <title>The deep terrestrial virosphere.</title>
        <authorList>
            <person name="Holmfeldt K."/>
            <person name="Nilsson E."/>
            <person name="Simone D."/>
            <person name="Lopez-Fernandez M."/>
            <person name="Wu X."/>
            <person name="de Brujin I."/>
            <person name="Lundin D."/>
            <person name="Andersson A."/>
            <person name="Bertilsson S."/>
            <person name="Dopson M."/>
        </authorList>
    </citation>
    <scope>NUCLEOTIDE SEQUENCE</scope>
    <source>
        <strain evidence="1">MM415B00324</strain>
    </source>
</reference>
<name>A0A6H1Z6T3_9ZZZZ</name>
<sequence length="280" mass="31401">MCKAFSCLVTRGNKVYWKAGVDSHEDILNLFKDKDSNLSDIKPPPLNTFARIEIVPPKEDYLNNDFSKWKYQIDESIKPSFLSDKHEDICREALVEWGRVVYTFNIEEAKHPIHPFKIAPPKKITKKHIDLLRNAASVRDSVRDSMGASVRDSMGASVRDSMGASVWDSMGASVRDSMGASVWASVGASVWASVWASVRDSVRDSMGASVRDSMGAYTGSLFAIDGWKYVDYTNPLFKTGEYPFQSFVDLWKMGLVPSFDGKLWRLHGGKDAKVLWEGTL</sequence>
<accession>A0A6H1Z6T3</accession>
<dbReference type="AlphaFoldDB" id="A0A6H1Z6T3"/>